<protein>
    <recommendedName>
        <fullName evidence="3">Lipoprotein</fullName>
    </recommendedName>
</protein>
<name>A0A9X1QZU4_9FLAO</name>
<accession>A0A9X1QZU4</accession>
<reference evidence="1" key="1">
    <citation type="submission" date="2021-09" db="EMBL/GenBank/DDBJ databases">
        <title>Genome of Aequorivita sp. strain F64183.</title>
        <authorList>
            <person name="Wang Y."/>
        </authorList>
    </citation>
    <scope>NUCLEOTIDE SEQUENCE</scope>
    <source>
        <strain evidence="1">F64183</strain>
    </source>
</reference>
<comment type="caution">
    <text evidence="1">The sequence shown here is derived from an EMBL/GenBank/DDBJ whole genome shotgun (WGS) entry which is preliminary data.</text>
</comment>
<organism evidence="1 2">
    <name type="scientific">Aequorivita xiaoshiensis</name>
    <dbReference type="NCBI Taxonomy" id="2874476"/>
    <lineage>
        <taxon>Bacteria</taxon>
        <taxon>Pseudomonadati</taxon>
        <taxon>Bacteroidota</taxon>
        <taxon>Flavobacteriia</taxon>
        <taxon>Flavobacteriales</taxon>
        <taxon>Flavobacteriaceae</taxon>
        <taxon>Aequorivita</taxon>
    </lineage>
</organism>
<dbReference type="RefSeq" id="WP_237608792.1">
    <property type="nucleotide sequence ID" value="NZ_JAIRBB010000011.1"/>
</dbReference>
<dbReference type="Proteomes" id="UP001139462">
    <property type="component" value="Unassembled WGS sequence"/>
</dbReference>
<dbReference type="EMBL" id="JAIRBB010000011">
    <property type="protein sequence ID" value="MCG2431706.1"/>
    <property type="molecule type" value="Genomic_DNA"/>
</dbReference>
<gene>
    <name evidence="1" type="ORF">K8344_11295</name>
</gene>
<evidence type="ECO:0008006" key="3">
    <source>
        <dbReference type="Google" id="ProtNLM"/>
    </source>
</evidence>
<dbReference type="AlphaFoldDB" id="A0A9X1QZU4"/>
<sequence length="233" mass="27580">MKELIIGILCVFLFSCVEKESKNVQEQESKTLSRIHFDDLVGEGMFLRNNFPIGLWRYYDSKKRLLEVKQFIDIKNSPYLNQNWTFDIKGDTIPDLSYYYEIFFEKDTISLKDPVKALVNLKEAFFKDQPSSIMVLIPQKKTENFNSDFSNISKVLKDTIFNLNTEKEYREQGKLEGDYRRSAFFGRYFDTGGLKKIRGIIVEFNSDGKFSDDTNADYKEHYYYFEKDIFVKD</sequence>
<proteinExistence type="predicted"/>
<evidence type="ECO:0000313" key="2">
    <source>
        <dbReference type="Proteomes" id="UP001139462"/>
    </source>
</evidence>
<evidence type="ECO:0000313" key="1">
    <source>
        <dbReference type="EMBL" id="MCG2431706.1"/>
    </source>
</evidence>
<dbReference type="PROSITE" id="PS51257">
    <property type="entry name" value="PROKAR_LIPOPROTEIN"/>
    <property type="match status" value="1"/>
</dbReference>
<keyword evidence="2" id="KW-1185">Reference proteome</keyword>